<organism evidence="5">
    <name type="scientific">Blastocystis hominis</name>
    <dbReference type="NCBI Taxonomy" id="12968"/>
    <lineage>
        <taxon>Eukaryota</taxon>
        <taxon>Sar</taxon>
        <taxon>Stramenopiles</taxon>
        <taxon>Bigyra</taxon>
        <taxon>Opalozoa</taxon>
        <taxon>Opalinata</taxon>
        <taxon>Blastocystidae</taxon>
        <taxon>Blastocystis</taxon>
    </lineage>
</organism>
<protein>
    <recommendedName>
        <fullName evidence="4">Apple domain-containing protein</fullName>
    </recommendedName>
</protein>
<proteinExistence type="predicted"/>
<evidence type="ECO:0000259" key="4">
    <source>
        <dbReference type="SMART" id="SM00223"/>
    </source>
</evidence>
<dbReference type="Gene3D" id="2.160.20.10">
    <property type="entry name" value="Single-stranded right-handed beta-helix, Pectin lyase-like"/>
    <property type="match status" value="2"/>
</dbReference>
<evidence type="ECO:0000313" key="5">
    <source>
        <dbReference type="EMBL" id="CBK24732.2"/>
    </source>
</evidence>
<evidence type="ECO:0000313" key="6">
    <source>
        <dbReference type="Proteomes" id="UP000008312"/>
    </source>
</evidence>
<dbReference type="EMBL" id="FN668688">
    <property type="protein sequence ID" value="CBK24732.2"/>
    <property type="molecule type" value="Genomic_DNA"/>
</dbReference>
<dbReference type="PANTHER" id="PTHR36453:SF1">
    <property type="entry name" value="RIGHT HANDED BETA HELIX DOMAIN-CONTAINING PROTEIN"/>
    <property type="match status" value="1"/>
</dbReference>
<name>D8M9J3_BLAHO</name>
<feature type="domain" description="Apple" evidence="4">
    <location>
        <begin position="208"/>
        <end position="277"/>
    </location>
</feature>
<dbReference type="GeneID" id="24921463"/>
<dbReference type="CDD" id="cd01100">
    <property type="entry name" value="APPLE_Factor_XI_like"/>
    <property type="match status" value="1"/>
</dbReference>
<reference evidence="5" key="1">
    <citation type="submission" date="2010-02" db="EMBL/GenBank/DDBJ databases">
        <title>Sequencing and annotation of the Blastocystis hominis genome.</title>
        <authorList>
            <person name="Wincker P."/>
        </authorList>
    </citation>
    <scope>NUCLEOTIDE SEQUENCE</scope>
    <source>
        <strain evidence="5">Singapore isolate B</strain>
    </source>
</reference>
<dbReference type="InterPro" id="IPR006626">
    <property type="entry name" value="PbH1"/>
</dbReference>
<keyword evidence="3" id="KW-0732">Signal</keyword>
<dbReference type="InterPro" id="IPR011050">
    <property type="entry name" value="Pectin_lyase_fold/virulence"/>
</dbReference>
<dbReference type="PANTHER" id="PTHR36453">
    <property type="entry name" value="SECRETED PROTEIN-RELATED"/>
    <property type="match status" value="1"/>
</dbReference>
<keyword evidence="1" id="KW-0677">Repeat</keyword>
<gene>
    <name evidence="5" type="ORF">GSBLH_T00004436001</name>
</gene>
<dbReference type="InterPro" id="IPR003609">
    <property type="entry name" value="Pan_app"/>
</dbReference>
<dbReference type="OMA" id="VENCAFR"/>
<dbReference type="InterPro" id="IPR012334">
    <property type="entry name" value="Pectin_lyas_fold"/>
</dbReference>
<dbReference type="SUPFAM" id="SSF51126">
    <property type="entry name" value="Pectin lyase-like"/>
    <property type="match status" value="1"/>
</dbReference>
<accession>D8M9J3</accession>
<keyword evidence="2" id="KW-1015">Disulfide bond</keyword>
<dbReference type="InterPro" id="IPR000177">
    <property type="entry name" value="Apple"/>
</dbReference>
<evidence type="ECO:0000256" key="1">
    <source>
        <dbReference type="ARBA" id="ARBA00022737"/>
    </source>
</evidence>
<sequence>MMILQILILSLAICTSVDKHIGLFPNIIGGKFHDLARPYLADINVDCHIKRAAYDFAKEIQPERKNHRAVFDALQLQQCDMERPPEDEPLTIPDIENPGFTIFVDGRSGNDKNSGSIRDPVKTIERGIALTRGVSGNRTLYLREGEYYMSKPLLLTQIDDDLTISSYNNEKVVLSGAKEVKVDWKPYRVGEFDIFQGKDAVVDIKPAPGAGVAGRVKFAGKVPSLEECQELCAKDEECTGFTWYEKEGDYFNQCFSIIDGEFRTVDSSTAISGVKLNIYVADLSEIDFDEEKFTSLFINGKRQILARYPNGNPEYTGYHTENTGFASAGDGQWKATRKFPPGYEIHMDKPSLEHALYTNYQIALEGPAVQWTPAISYWALAHPIGGGGCTYAIPTGIDVATQNWSPREWKHPNGAIFHAFQGGYWGFWMFEVDNYERKDGKISLGWTKGGFQECRGSTHGGAFFIENVLEELDAPGEYFYDKEAKKLYLYPNGTISDMSLIHLSQQENLIEIRGTSNLPVKNIHIHGLTFSYTRNTYMEQFEVPSGGDWALHRAGCIFVDGAENIRISYNIFRNNGNNNIFFANHVTYSTIEYNEFVYGSDSGILFIGSTNLMDGTQETHPHDNVIQHNLLHELGLYNKQSSPFMQSKTARTIWRDNIFFNVPRAGININDAFGGGNLIERSLMFNTVRETADHVGGFTNWGYFVGSCEYLGSYAVHHAL</sequence>
<dbReference type="AlphaFoldDB" id="D8M9J3"/>
<dbReference type="GO" id="GO:0005576">
    <property type="term" value="C:extracellular region"/>
    <property type="evidence" value="ECO:0007669"/>
    <property type="project" value="InterPro"/>
</dbReference>
<dbReference type="InParanoid" id="D8M9J3"/>
<feature type="chain" id="PRO_5003117820" description="Apple domain-containing protein" evidence="3">
    <location>
        <begin position="17"/>
        <end position="720"/>
    </location>
</feature>
<dbReference type="RefSeq" id="XP_012898780.1">
    <property type="nucleotide sequence ID" value="XM_013043326.1"/>
</dbReference>
<evidence type="ECO:0000256" key="2">
    <source>
        <dbReference type="ARBA" id="ARBA00023157"/>
    </source>
</evidence>
<dbReference type="Pfam" id="PF00024">
    <property type="entry name" value="PAN_1"/>
    <property type="match status" value="1"/>
</dbReference>
<feature type="signal peptide" evidence="3">
    <location>
        <begin position="1"/>
        <end position="16"/>
    </location>
</feature>
<dbReference type="Gene3D" id="3.50.4.10">
    <property type="entry name" value="Hepatocyte Growth Factor"/>
    <property type="match status" value="1"/>
</dbReference>
<evidence type="ECO:0000256" key="3">
    <source>
        <dbReference type="SAM" id="SignalP"/>
    </source>
</evidence>
<keyword evidence="6" id="KW-1185">Reference proteome</keyword>
<dbReference type="GO" id="GO:0006508">
    <property type="term" value="P:proteolysis"/>
    <property type="evidence" value="ECO:0007669"/>
    <property type="project" value="InterPro"/>
</dbReference>
<dbReference type="OrthoDB" id="5949092at2759"/>
<dbReference type="SMART" id="SM00223">
    <property type="entry name" value="APPLE"/>
    <property type="match status" value="1"/>
</dbReference>
<dbReference type="Proteomes" id="UP000008312">
    <property type="component" value="Unassembled WGS sequence"/>
</dbReference>
<dbReference type="SMART" id="SM00710">
    <property type="entry name" value="PbH1"/>
    <property type="match status" value="3"/>
</dbReference>